<evidence type="ECO:0000256" key="2">
    <source>
        <dbReference type="ARBA" id="ARBA00008387"/>
    </source>
</evidence>
<feature type="chain" id="PRO_5019103522" evidence="8">
    <location>
        <begin position="26"/>
        <end position="1234"/>
    </location>
</feature>
<dbReference type="AlphaFoldDB" id="A0A420ECN4"/>
<name>A0A420ECN4_9ALTE</name>
<dbReference type="InterPro" id="IPR018247">
    <property type="entry name" value="EF_Hand_1_Ca_BS"/>
</dbReference>
<dbReference type="OrthoDB" id="7156875at2"/>
<keyword evidence="6" id="KW-0281">Fimbrium</keyword>
<evidence type="ECO:0000256" key="5">
    <source>
        <dbReference type="ARBA" id="ARBA00022837"/>
    </source>
</evidence>
<keyword evidence="4" id="KW-0479">Metal-binding</keyword>
<dbReference type="Proteomes" id="UP000286482">
    <property type="component" value="Unassembled WGS sequence"/>
</dbReference>
<keyword evidence="11" id="KW-1185">Reference proteome</keyword>
<dbReference type="InterPro" id="IPR011047">
    <property type="entry name" value="Quinoprotein_ADH-like_sf"/>
</dbReference>
<feature type="domain" description="PilY1 beta-propeller" evidence="9">
    <location>
        <begin position="693"/>
        <end position="1034"/>
    </location>
</feature>
<evidence type="ECO:0000256" key="7">
    <source>
        <dbReference type="SAM" id="MobiDB-lite"/>
    </source>
</evidence>
<keyword evidence="5" id="KW-0106">Calcium</keyword>
<gene>
    <name evidence="10" type="ORF">DBZ36_08395</name>
</gene>
<evidence type="ECO:0000259" key="9">
    <source>
        <dbReference type="Pfam" id="PF05567"/>
    </source>
</evidence>
<dbReference type="GO" id="GO:0009289">
    <property type="term" value="C:pilus"/>
    <property type="evidence" value="ECO:0007669"/>
    <property type="project" value="UniProtKB-SubCell"/>
</dbReference>
<feature type="region of interest" description="Disordered" evidence="7">
    <location>
        <begin position="137"/>
        <end position="156"/>
    </location>
</feature>
<evidence type="ECO:0000256" key="1">
    <source>
        <dbReference type="ARBA" id="ARBA00004561"/>
    </source>
</evidence>
<dbReference type="Pfam" id="PF05567">
    <property type="entry name" value="T4P_PilY1"/>
    <property type="match status" value="1"/>
</dbReference>
<evidence type="ECO:0000313" key="10">
    <source>
        <dbReference type="EMBL" id="RKF18425.1"/>
    </source>
</evidence>
<keyword evidence="8" id="KW-0732">Signal</keyword>
<evidence type="ECO:0000256" key="4">
    <source>
        <dbReference type="ARBA" id="ARBA00022723"/>
    </source>
</evidence>
<reference evidence="10 11" key="1">
    <citation type="submission" date="2018-09" db="EMBL/GenBank/DDBJ databases">
        <authorList>
            <person name="Wang Z."/>
        </authorList>
    </citation>
    <scope>NUCLEOTIDE SEQUENCE [LARGE SCALE GENOMIC DNA]</scope>
    <source>
        <strain evidence="10 11">ALS 81</strain>
    </source>
</reference>
<accession>A0A420ECN4</accession>
<feature type="signal peptide" evidence="8">
    <location>
        <begin position="1"/>
        <end position="25"/>
    </location>
</feature>
<organism evidence="10 11">
    <name type="scientific">Alginatibacterium sediminis</name>
    <dbReference type="NCBI Taxonomy" id="2164068"/>
    <lineage>
        <taxon>Bacteria</taxon>
        <taxon>Pseudomonadati</taxon>
        <taxon>Pseudomonadota</taxon>
        <taxon>Gammaproteobacteria</taxon>
        <taxon>Alteromonadales</taxon>
        <taxon>Alteromonadaceae</taxon>
        <taxon>Alginatibacterium</taxon>
    </lineage>
</organism>
<comment type="subcellular location">
    <subcellularLocation>
        <location evidence="1">Fimbrium</location>
    </subcellularLocation>
</comment>
<dbReference type="PROSITE" id="PS00018">
    <property type="entry name" value="EF_HAND_1"/>
    <property type="match status" value="1"/>
</dbReference>
<dbReference type="RefSeq" id="WP_120354504.1">
    <property type="nucleotide sequence ID" value="NZ_RAQO01000005.1"/>
</dbReference>
<evidence type="ECO:0000256" key="6">
    <source>
        <dbReference type="ARBA" id="ARBA00023263"/>
    </source>
</evidence>
<dbReference type="InterPro" id="IPR008707">
    <property type="entry name" value="B-propeller_PilY1"/>
</dbReference>
<dbReference type="SUPFAM" id="SSF50998">
    <property type="entry name" value="Quinoprotein alcohol dehydrogenase-like"/>
    <property type="match status" value="1"/>
</dbReference>
<dbReference type="GO" id="GO:0046872">
    <property type="term" value="F:metal ion binding"/>
    <property type="evidence" value="ECO:0007669"/>
    <property type="project" value="UniProtKB-KW"/>
</dbReference>
<proteinExistence type="inferred from homology"/>
<evidence type="ECO:0000256" key="8">
    <source>
        <dbReference type="SAM" id="SignalP"/>
    </source>
</evidence>
<sequence>MNIRKMKRIKWLLFSFLYSFGSVQAAVDIAKSPLFLAQGVDPNIMLVWDDSGSMQEEMMPNTVERKFGGKRIHFIFPTTVANIYLASNKGSHIITYHPDDIRNIYSRSPHNNKIYYDPEAYYPPWIKADGTIYPNAPATAAPTNPENSSAGTRNLTSLNSASGVDGVYNKDSEAGFGGTTDIGYAGQFAGSYQFWPSFYYRYDGVDGDNTQETTATNYTRIDICPSNPPKDPNDASVDACTQTTYPKYENRVDCAGTSCTYDEEIQNYANWYTYYRSRALMARGAIGYALSDLTGETRIGYASLNHRSGNSYTGITDCAVNMNSIACGVRPFSGTDKSKFYDLLYKTRVYASHGTHSPRALREVGDYFKVTNSTGPWSDQPGVSDPTETLEDQVTCRKNFAIVTTDGYWNNSHSYSATDDAIESAGPLIDGISRYSPVRPYKTAGSNTVNGSTLADVATYYWSNDLRGDMTNNVAATSENPAFWQHMVTYGVGFGVGGTISLPNDLVALTDGSKDWPLVTGTGETTDKIDDLLHATLNSRGEYFSADNPSSLADALSNALSSIAAQVASSTAGSTNTSSISTLTKLYRAEFNSSDWTGDILAYPINSDGSIGDIADGWKASDMLPDHADREIFTYGTSSGVEFIWGATGLDSVISNALNQDISGTVDNLGEARLNYLRGDTSNSSFRNRSTLIGDIVNSNPTYVEQGDFGYASGFSGLSTSEKSSYALWRATSDYVDRSNMLYFGANNGMMHGINADTGVELFAYVPRNAIVNTSGSSQDNISALTSPNYNHRYYVDANARVADANIGTGSPEWTSVLVSTLGGGGRGVFALDVGTPDSFGTDNVLWEINSAVKSSVDYLGSVTGDTAIGKTASGDWVAIVPNGYNSDTHTAALVVLDLTDGSVKQILDTKVGDASNPNGLSSVLAVDTNSDKLIDAVYAGDLQGNMWKFDLSANNSNSWEVAYGNSSTPESLYQACDGTCSSSTWRPITAKPRAIAHPHGGVMVLFGSGSFFRDDDITASRVEAMYGIWDNGAVVSPVNLQEQTIIYEKTASDVETSDGTSIYDIRTVSDTKVTYPSQKGWYLNVISPHSVDSSDNIILTGERIVDDIQVHKGRAIFTTIIPSSAECESGGDSWLMEIDPINGSRLNYNVIDVNGDGSVSGGDYINIAADGEDAIWVPASGRKSDQIESSPVIIEAADGSKEFKYISGTNGISTVVESTFDENSGRMSWRQVN</sequence>
<comment type="caution">
    <text evidence="10">The sequence shown here is derived from an EMBL/GenBank/DDBJ whole genome shotgun (WGS) entry which is preliminary data.</text>
</comment>
<evidence type="ECO:0000313" key="11">
    <source>
        <dbReference type="Proteomes" id="UP000286482"/>
    </source>
</evidence>
<feature type="compositionally biased region" description="Polar residues" evidence="7">
    <location>
        <begin position="146"/>
        <end position="156"/>
    </location>
</feature>
<keyword evidence="3" id="KW-1029">Fimbrium biogenesis</keyword>
<protein>
    <submittedName>
        <fullName evidence="10">Pilus assembly protein</fullName>
    </submittedName>
</protein>
<dbReference type="EMBL" id="RAQO01000005">
    <property type="protein sequence ID" value="RKF18425.1"/>
    <property type="molecule type" value="Genomic_DNA"/>
</dbReference>
<comment type="similarity">
    <text evidence="2">Belongs to the PilY1 family.</text>
</comment>
<evidence type="ECO:0000256" key="3">
    <source>
        <dbReference type="ARBA" id="ARBA00022558"/>
    </source>
</evidence>